<evidence type="ECO:0000313" key="1">
    <source>
        <dbReference type="EMBL" id="CUR30850.1"/>
    </source>
</evidence>
<dbReference type="AlphaFoldDB" id="A0A1J1LFS7"/>
<organism evidence="1 2">
    <name type="scientific">Planktothrix tepida PCC 9214</name>
    <dbReference type="NCBI Taxonomy" id="671072"/>
    <lineage>
        <taxon>Bacteria</taxon>
        <taxon>Bacillati</taxon>
        <taxon>Cyanobacteriota</taxon>
        <taxon>Cyanophyceae</taxon>
        <taxon>Oscillatoriophycideae</taxon>
        <taxon>Oscillatoriales</taxon>
        <taxon>Microcoleaceae</taxon>
        <taxon>Planktothrix</taxon>
    </lineage>
</organism>
<protein>
    <submittedName>
        <fullName evidence="1">Uncharacterized protein</fullName>
    </submittedName>
</protein>
<reference evidence="2" key="1">
    <citation type="submission" date="2015-10" db="EMBL/GenBank/DDBJ databases">
        <authorList>
            <person name="Regsiter A."/>
            <person name="william w."/>
        </authorList>
    </citation>
    <scope>NUCLEOTIDE SEQUENCE [LARGE SCALE GENOMIC DNA]</scope>
</reference>
<dbReference type="EMBL" id="CZDF01000132">
    <property type="protein sequence ID" value="CUR30850.1"/>
    <property type="molecule type" value="Genomic_DNA"/>
</dbReference>
<evidence type="ECO:0000313" key="2">
    <source>
        <dbReference type="Proteomes" id="UP000184315"/>
    </source>
</evidence>
<accession>A0A1J1LFS7</accession>
<keyword evidence="2" id="KW-1185">Reference proteome</keyword>
<sequence length="46" mass="5156">MTLPRLPLSVRNISGTHQMAHVIGASWHRNVGCGVTEWGREEIEDN</sequence>
<proteinExistence type="predicted"/>
<dbReference type="Proteomes" id="UP000184315">
    <property type="component" value="Unassembled WGS sequence"/>
</dbReference>
<name>A0A1J1LFS7_9CYAN</name>
<gene>
    <name evidence="1" type="ORF">PL9214290441</name>
</gene>
<dbReference type="RefSeq" id="WP_186440298.1">
    <property type="nucleotide sequence ID" value="NZ_LN889782.1"/>
</dbReference>